<organism evidence="7 8">
    <name type="scientific">Lupinus albus</name>
    <name type="common">White lupine</name>
    <name type="synonym">Lupinus termis</name>
    <dbReference type="NCBI Taxonomy" id="3870"/>
    <lineage>
        <taxon>Eukaryota</taxon>
        <taxon>Viridiplantae</taxon>
        <taxon>Streptophyta</taxon>
        <taxon>Embryophyta</taxon>
        <taxon>Tracheophyta</taxon>
        <taxon>Spermatophyta</taxon>
        <taxon>Magnoliopsida</taxon>
        <taxon>eudicotyledons</taxon>
        <taxon>Gunneridae</taxon>
        <taxon>Pentapetalae</taxon>
        <taxon>rosids</taxon>
        <taxon>fabids</taxon>
        <taxon>Fabales</taxon>
        <taxon>Fabaceae</taxon>
        <taxon>Papilionoideae</taxon>
        <taxon>50 kb inversion clade</taxon>
        <taxon>genistoids sensu lato</taxon>
        <taxon>core genistoids</taxon>
        <taxon>Genisteae</taxon>
        <taxon>Lupinus</taxon>
    </lineage>
</organism>
<dbReference type="PANTHER" id="PTHR12632">
    <property type="entry name" value="TRANSCRIPTION FACTOR NF-Y ALPHA-RELATED"/>
    <property type="match status" value="1"/>
</dbReference>
<dbReference type="GO" id="GO:0005634">
    <property type="term" value="C:nucleus"/>
    <property type="evidence" value="ECO:0007669"/>
    <property type="project" value="UniProtKB-SubCell"/>
</dbReference>
<name>A0A6A4Q228_LUPAL</name>
<evidence type="ECO:0000256" key="6">
    <source>
        <dbReference type="RuleBase" id="RU367155"/>
    </source>
</evidence>
<comment type="function">
    <text evidence="6">Component of the sequence-specific heterotrimeric transcription factor (NF-Y) which specifically recognizes a 5'-CCAAT-3' box motif found in the promoters of its target genes.</text>
</comment>
<evidence type="ECO:0000256" key="5">
    <source>
        <dbReference type="ARBA" id="ARBA00023242"/>
    </source>
</evidence>
<comment type="similarity">
    <text evidence="6">Belongs to the NFYA/HAP2 subunit family.</text>
</comment>
<dbReference type="PROSITE" id="PS51152">
    <property type="entry name" value="NFYA_HAP2_2"/>
    <property type="match status" value="1"/>
</dbReference>
<comment type="subunit">
    <text evidence="6">Heterotrimer.</text>
</comment>
<keyword evidence="4 6" id="KW-0804">Transcription</keyword>
<dbReference type="Proteomes" id="UP000447434">
    <property type="component" value="Chromosome 8"/>
</dbReference>
<dbReference type="InterPro" id="IPR001289">
    <property type="entry name" value="NFYA"/>
</dbReference>
<sequence>MHVVLLFLRKDNAPYPYGDQFFGGYLFAYGPRAINQSQMLPQMLGLTSTRVALPLDLAEDGPIYINAKQYHAILRMRQSRGKLEA</sequence>
<protein>
    <recommendedName>
        <fullName evidence="6">Nuclear transcription factor Y subunit</fullName>
    </recommendedName>
</protein>
<evidence type="ECO:0000256" key="1">
    <source>
        <dbReference type="ARBA" id="ARBA00004123"/>
    </source>
</evidence>
<proteinExistence type="inferred from homology"/>
<dbReference type="GO" id="GO:0003677">
    <property type="term" value="F:DNA binding"/>
    <property type="evidence" value="ECO:0007669"/>
    <property type="project" value="UniProtKB-KW"/>
</dbReference>
<dbReference type="Gene3D" id="6.10.250.2430">
    <property type="match status" value="1"/>
</dbReference>
<dbReference type="OrthoDB" id="1097733at2759"/>
<dbReference type="GO" id="GO:0003700">
    <property type="term" value="F:DNA-binding transcription factor activity"/>
    <property type="evidence" value="ECO:0007669"/>
    <property type="project" value="UniProtKB-UniRule"/>
</dbReference>
<dbReference type="Pfam" id="PF02045">
    <property type="entry name" value="CBFB_NFYA"/>
    <property type="match status" value="1"/>
</dbReference>
<keyword evidence="5 6" id="KW-0539">Nucleus</keyword>
<gene>
    <name evidence="7" type="ORF">Lalb_Chr08g0232481</name>
</gene>
<reference evidence="8" key="1">
    <citation type="journal article" date="2020" name="Nat. Commun.">
        <title>Genome sequence of the cluster root forming white lupin.</title>
        <authorList>
            <person name="Hufnagel B."/>
            <person name="Marques A."/>
            <person name="Soriano A."/>
            <person name="Marques L."/>
            <person name="Divol F."/>
            <person name="Doumas P."/>
            <person name="Sallet E."/>
            <person name="Mancinotti D."/>
            <person name="Carrere S."/>
            <person name="Marande W."/>
            <person name="Arribat S."/>
            <person name="Keller J."/>
            <person name="Huneau C."/>
            <person name="Blein T."/>
            <person name="Aime D."/>
            <person name="Laguerre M."/>
            <person name="Taylor J."/>
            <person name="Schubert V."/>
            <person name="Nelson M."/>
            <person name="Geu-Flores F."/>
            <person name="Crespi M."/>
            <person name="Gallardo-Guerrero K."/>
            <person name="Delaux P.-M."/>
            <person name="Salse J."/>
            <person name="Berges H."/>
            <person name="Guyot R."/>
            <person name="Gouzy J."/>
            <person name="Peret B."/>
        </authorList>
    </citation>
    <scope>NUCLEOTIDE SEQUENCE [LARGE SCALE GENOMIC DNA]</scope>
    <source>
        <strain evidence="8">cv. Amiga</strain>
    </source>
</reference>
<evidence type="ECO:0000256" key="3">
    <source>
        <dbReference type="ARBA" id="ARBA00023125"/>
    </source>
</evidence>
<keyword evidence="8" id="KW-1185">Reference proteome</keyword>
<dbReference type="AlphaFoldDB" id="A0A6A4Q228"/>
<keyword evidence="3 6" id="KW-0238">DNA-binding</keyword>
<comment type="subcellular location">
    <subcellularLocation>
        <location evidence="1 6">Nucleus</location>
    </subcellularLocation>
</comment>
<evidence type="ECO:0000256" key="2">
    <source>
        <dbReference type="ARBA" id="ARBA00023015"/>
    </source>
</evidence>
<keyword evidence="2 6" id="KW-0805">Transcription regulation</keyword>
<accession>A0A6A4Q228</accession>
<evidence type="ECO:0000256" key="4">
    <source>
        <dbReference type="ARBA" id="ARBA00023163"/>
    </source>
</evidence>
<dbReference type="EMBL" id="WOCE01000008">
    <property type="protein sequence ID" value="KAE9608155.1"/>
    <property type="molecule type" value="Genomic_DNA"/>
</dbReference>
<evidence type="ECO:0000313" key="8">
    <source>
        <dbReference type="Proteomes" id="UP000447434"/>
    </source>
</evidence>
<comment type="caution">
    <text evidence="7">The sequence shown here is derived from an EMBL/GenBank/DDBJ whole genome shotgun (WGS) entry which is preliminary data.</text>
</comment>
<evidence type="ECO:0000313" key="7">
    <source>
        <dbReference type="EMBL" id="KAE9608155.1"/>
    </source>
</evidence>